<evidence type="ECO:0000313" key="1">
    <source>
        <dbReference type="EMBL" id="PNY08274.1"/>
    </source>
</evidence>
<dbReference type="EMBL" id="ASHM01002404">
    <property type="protein sequence ID" value="PNY08274.1"/>
    <property type="molecule type" value="Genomic_DNA"/>
</dbReference>
<name>A0A2K3NZ05_TRIPR</name>
<dbReference type="Proteomes" id="UP000236291">
    <property type="component" value="Unassembled WGS sequence"/>
</dbReference>
<reference evidence="1 2" key="2">
    <citation type="journal article" date="2017" name="Front. Plant Sci.">
        <title>Gene Classification and Mining of Molecular Markers Useful in Red Clover (Trifolium pratense) Breeding.</title>
        <authorList>
            <person name="Istvanek J."/>
            <person name="Dluhosova J."/>
            <person name="Dluhos P."/>
            <person name="Patkova L."/>
            <person name="Nedelnik J."/>
            <person name="Repkova J."/>
        </authorList>
    </citation>
    <scope>NUCLEOTIDE SEQUENCE [LARGE SCALE GENOMIC DNA]</scope>
    <source>
        <strain evidence="2">cv. Tatra</strain>
        <tissue evidence="1">Young leaves</tissue>
    </source>
</reference>
<protein>
    <submittedName>
        <fullName evidence="1">Uncharacterized protein</fullName>
    </submittedName>
</protein>
<gene>
    <name evidence="1" type="ORF">L195_g004791</name>
</gene>
<sequence>WKNRNSSVWNNVKEPGLSLGTKAMNIWSDWKAVQTNRYNMTEVHEQVQQQTEQWKKSRQGWYKCNVDAGFHESLV</sequence>
<evidence type="ECO:0000313" key="2">
    <source>
        <dbReference type="Proteomes" id="UP000236291"/>
    </source>
</evidence>
<accession>A0A2K3NZ05</accession>
<dbReference type="AlphaFoldDB" id="A0A2K3NZ05"/>
<reference evidence="1 2" key="1">
    <citation type="journal article" date="2014" name="Am. J. Bot.">
        <title>Genome assembly and annotation for red clover (Trifolium pratense; Fabaceae).</title>
        <authorList>
            <person name="Istvanek J."/>
            <person name="Jaros M."/>
            <person name="Krenek A."/>
            <person name="Repkova J."/>
        </authorList>
    </citation>
    <scope>NUCLEOTIDE SEQUENCE [LARGE SCALE GENOMIC DNA]</scope>
    <source>
        <strain evidence="2">cv. Tatra</strain>
        <tissue evidence="1">Young leaves</tissue>
    </source>
</reference>
<organism evidence="1 2">
    <name type="scientific">Trifolium pratense</name>
    <name type="common">Red clover</name>
    <dbReference type="NCBI Taxonomy" id="57577"/>
    <lineage>
        <taxon>Eukaryota</taxon>
        <taxon>Viridiplantae</taxon>
        <taxon>Streptophyta</taxon>
        <taxon>Embryophyta</taxon>
        <taxon>Tracheophyta</taxon>
        <taxon>Spermatophyta</taxon>
        <taxon>Magnoliopsida</taxon>
        <taxon>eudicotyledons</taxon>
        <taxon>Gunneridae</taxon>
        <taxon>Pentapetalae</taxon>
        <taxon>rosids</taxon>
        <taxon>fabids</taxon>
        <taxon>Fabales</taxon>
        <taxon>Fabaceae</taxon>
        <taxon>Papilionoideae</taxon>
        <taxon>50 kb inversion clade</taxon>
        <taxon>NPAAA clade</taxon>
        <taxon>Hologalegina</taxon>
        <taxon>IRL clade</taxon>
        <taxon>Trifolieae</taxon>
        <taxon>Trifolium</taxon>
    </lineage>
</organism>
<proteinExistence type="predicted"/>
<comment type="caution">
    <text evidence="1">The sequence shown here is derived from an EMBL/GenBank/DDBJ whole genome shotgun (WGS) entry which is preliminary data.</text>
</comment>
<feature type="non-terminal residue" evidence="1">
    <location>
        <position position="1"/>
    </location>
</feature>